<feature type="region of interest" description="Disordered" evidence="4">
    <location>
        <begin position="210"/>
        <end position="233"/>
    </location>
</feature>
<evidence type="ECO:0000313" key="6">
    <source>
        <dbReference type="Proteomes" id="UP001201980"/>
    </source>
</evidence>
<dbReference type="EMBL" id="JAKWBI020000315">
    <property type="protein sequence ID" value="KAJ2896742.1"/>
    <property type="molecule type" value="Genomic_DNA"/>
</dbReference>
<reference evidence="5" key="1">
    <citation type="submission" date="2022-07" db="EMBL/GenBank/DDBJ databases">
        <title>Draft genome sequence of Zalerion maritima ATCC 34329, a (micro)plastics degrading marine fungus.</title>
        <authorList>
            <person name="Paco A."/>
            <person name="Goncalves M.F.M."/>
            <person name="Rocha-Santos T.A.P."/>
            <person name="Alves A."/>
        </authorList>
    </citation>
    <scope>NUCLEOTIDE SEQUENCE</scope>
    <source>
        <strain evidence="5">ATCC 34329</strain>
    </source>
</reference>
<comment type="caution">
    <text evidence="5">The sequence shown here is derived from an EMBL/GenBank/DDBJ whole genome shotgun (WGS) entry which is preliminary data.</text>
</comment>
<organism evidence="5 6">
    <name type="scientific">Zalerion maritima</name>
    <dbReference type="NCBI Taxonomy" id="339359"/>
    <lineage>
        <taxon>Eukaryota</taxon>
        <taxon>Fungi</taxon>
        <taxon>Dikarya</taxon>
        <taxon>Ascomycota</taxon>
        <taxon>Pezizomycotina</taxon>
        <taxon>Sordariomycetes</taxon>
        <taxon>Lulworthiomycetidae</taxon>
        <taxon>Lulworthiales</taxon>
        <taxon>Lulworthiaceae</taxon>
        <taxon>Zalerion</taxon>
    </lineage>
</organism>
<proteinExistence type="inferred from homology"/>
<feature type="region of interest" description="Disordered" evidence="4">
    <location>
        <begin position="385"/>
        <end position="410"/>
    </location>
</feature>
<feature type="region of interest" description="Disordered" evidence="4">
    <location>
        <begin position="246"/>
        <end position="365"/>
    </location>
</feature>
<evidence type="ECO:0000256" key="3">
    <source>
        <dbReference type="ARBA" id="ARBA00023242"/>
    </source>
</evidence>
<comment type="similarity">
    <text evidence="2">Belongs to the ESS2 family.</text>
</comment>
<feature type="compositionally biased region" description="Basic and acidic residues" evidence="4">
    <location>
        <begin position="326"/>
        <end position="346"/>
    </location>
</feature>
<gene>
    <name evidence="5" type="ORF">MKZ38_005270</name>
</gene>
<feature type="region of interest" description="Disordered" evidence="4">
    <location>
        <begin position="1"/>
        <end position="37"/>
    </location>
</feature>
<evidence type="ECO:0000256" key="2">
    <source>
        <dbReference type="ARBA" id="ARBA00009072"/>
    </source>
</evidence>
<evidence type="ECO:0000256" key="4">
    <source>
        <dbReference type="SAM" id="MobiDB-lite"/>
    </source>
</evidence>
<evidence type="ECO:0008006" key="7">
    <source>
        <dbReference type="Google" id="ProtNLM"/>
    </source>
</evidence>
<name>A0AAD5RR65_9PEZI</name>
<sequence length="410" mass="45631">MEPAKDCDPQTGLVRKRTDTDLMPPPPPAKKVKRPRKILDEDTYTESLSHIIARDFFPGLLETETQQEYLDALESKDDAWISSASRRLQRVMTPGRPGSAPRLEAESTLQQKPRVDTTMNLGSFQATYTSEDNESFYKVIDKQNQKRADKYAWLWRGNKLPSKRELKQKEVEIRRGSDKLLTYETADDRPAMADTWKSVPRNQLMFVPDGVEDPHGAAAQRSQQSGNAPPQVVHANTRMRDDTMLDKEGSEKSVPPSPSLSAIRDAIGGKTRSEYQESGTGGGETPRVNGYAFVDDEDPEDPARQNTVKIDLGPGDASHNPFNLKESSKREALHRRMVERISESKRTSARLGMTGKEGVTPSPRYLASPRATQAALTPAAQRLWSNIRPGGATPSRTPLRTQTPTPTCPP</sequence>
<accession>A0AAD5RR65</accession>
<evidence type="ECO:0000256" key="1">
    <source>
        <dbReference type="ARBA" id="ARBA00004123"/>
    </source>
</evidence>
<dbReference type="InterPro" id="IPR019148">
    <property type="entry name" value="Nuclear_protein_DGCR14_ESS-2"/>
</dbReference>
<dbReference type="PANTHER" id="PTHR12940:SF0">
    <property type="entry name" value="SPLICING FACTOR ESS-2 HOMOLOG"/>
    <property type="match status" value="1"/>
</dbReference>
<dbReference type="AlphaFoldDB" id="A0AAD5RR65"/>
<feature type="compositionally biased region" description="Low complexity" evidence="4">
    <location>
        <begin position="393"/>
        <end position="410"/>
    </location>
</feature>
<keyword evidence="3" id="KW-0539">Nucleus</keyword>
<dbReference type="PANTHER" id="PTHR12940">
    <property type="entry name" value="ES-2 PROTEIN - RELATED"/>
    <property type="match status" value="1"/>
</dbReference>
<protein>
    <recommendedName>
        <fullName evidence="7">Nuclear protein Es2</fullName>
    </recommendedName>
</protein>
<comment type="subcellular location">
    <subcellularLocation>
        <location evidence="1">Nucleus</location>
    </subcellularLocation>
</comment>
<evidence type="ECO:0000313" key="5">
    <source>
        <dbReference type="EMBL" id="KAJ2896742.1"/>
    </source>
</evidence>
<keyword evidence="6" id="KW-1185">Reference proteome</keyword>
<dbReference type="Proteomes" id="UP001201980">
    <property type="component" value="Unassembled WGS sequence"/>
</dbReference>
<dbReference type="Pfam" id="PF09751">
    <property type="entry name" value="Es2"/>
    <property type="match status" value="2"/>
</dbReference>
<dbReference type="GO" id="GO:0071013">
    <property type="term" value="C:catalytic step 2 spliceosome"/>
    <property type="evidence" value="ECO:0007669"/>
    <property type="project" value="TreeGrafter"/>
</dbReference>